<dbReference type="EMBL" id="GBXM01004136">
    <property type="protein sequence ID" value="JAI04442.1"/>
    <property type="molecule type" value="Transcribed_RNA"/>
</dbReference>
<sequence length="29" mass="3193">MTCILTSLFAVVFKSLNQVCRGYEHSTGS</sequence>
<evidence type="ECO:0000313" key="1">
    <source>
        <dbReference type="EMBL" id="JAI04442.1"/>
    </source>
</evidence>
<reference evidence="1" key="2">
    <citation type="journal article" date="2015" name="Fish Shellfish Immunol.">
        <title>Early steps in the European eel (Anguilla anguilla)-Vibrio vulnificus interaction in the gills: Role of the RtxA13 toxin.</title>
        <authorList>
            <person name="Callol A."/>
            <person name="Pajuelo D."/>
            <person name="Ebbesson L."/>
            <person name="Teles M."/>
            <person name="MacKenzie S."/>
            <person name="Amaro C."/>
        </authorList>
    </citation>
    <scope>NUCLEOTIDE SEQUENCE</scope>
</reference>
<organism evidence="1">
    <name type="scientific">Anguilla anguilla</name>
    <name type="common">European freshwater eel</name>
    <name type="synonym">Muraena anguilla</name>
    <dbReference type="NCBI Taxonomy" id="7936"/>
    <lineage>
        <taxon>Eukaryota</taxon>
        <taxon>Metazoa</taxon>
        <taxon>Chordata</taxon>
        <taxon>Craniata</taxon>
        <taxon>Vertebrata</taxon>
        <taxon>Euteleostomi</taxon>
        <taxon>Actinopterygii</taxon>
        <taxon>Neopterygii</taxon>
        <taxon>Teleostei</taxon>
        <taxon>Anguilliformes</taxon>
        <taxon>Anguillidae</taxon>
        <taxon>Anguilla</taxon>
    </lineage>
</organism>
<name>A0A0E9XPU1_ANGAN</name>
<accession>A0A0E9XPU1</accession>
<proteinExistence type="predicted"/>
<reference evidence="1" key="1">
    <citation type="submission" date="2014-11" db="EMBL/GenBank/DDBJ databases">
        <authorList>
            <person name="Amaro Gonzalez C."/>
        </authorList>
    </citation>
    <scope>NUCLEOTIDE SEQUENCE</scope>
</reference>
<dbReference type="AlphaFoldDB" id="A0A0E9XPU1"/>
<protein>
    <submittedName>
        <fullName evidence="1">Uncharacterized protein</fullName>
    </submittedName>
</protein>